<organism evidence="2 3">
    <name type="scientific">Sulfitobacter porphyrae</name>
    <dbReference type="NCBI Taxonomy" id="1246864"/>
    <lineage>
        <taxon>Bacteria</taxon>
        <taxon>Pseudomonadati</taxon>
        <taxon>Pseudomonadota</taxon>
        <taxon>Alphaproteobacteria</taxon>
        <taxon>Rhodobacterales</taxon>
        <taxon>Roseobacteraceae</taxon>
        <taxon>Sulfitobacter</taxon>
    </lineage>
</organism>
<protein>
    <submittedName>
        <fullName evidence="2">Uncharacterized protein</fullName>
    </submittedName>
</protein>
<evidence type="ECO:0000313" key="3">
    <source>
        <dbReference type="Proteomes" id="UP001596353"/>
    </source>
</evidence>
<feature type="compositionally biased region" description="Basic and acidic residues" evidence="1">
    <location>
        <begin position="42"/>
        <end position="52"/>
    </location>
</feature>
<reference evidence="3" key="1">
    <citation type="journal article" date="2019" name="Int. J. Syst. Evol. Microbiol.">
        <title>The Global Catalogue of Microorganisms (GCM) 10K type strain sequencing project: providing services to taxonomists for standard genome sequencing and annotation.</title>
        <authorList>
            <consortium name="The Broad Institute Genomics Platform"/>
            <consortium name="The Broad Institute Genome Sequencing Center for Infectious Disease"/>
            <person name="Wu L."/>
            <person name="Ma J."/>
        </authorList>
    </citation>
    <scope>NUCLEOTIDE SEQUENCE [LARGE SCALE GENOMIC DNA]</scope>
    <source>
        <strain evidence="3">CCUG 66188</strain>
    </source>
</reference>
<accession>A0ABW2B5N8</accession>
<evidence type="ECO:0000313" key="2">
    <source>
        <dbReference type="EMBL" id="MFC6760863.1"/>
    </source>
</evidence>
<proteinExistence type="predicted"/>
<name>A0ABW2B5N8_9RHOB</name>
<feature type="compositionally biased region" description="Basic and acidic residues" evidence="1">
    <location>
        <begin position="25"/>
        <end position="34"/>
    </location>
</feature>
<comment type="caution">
    <text evidence="2">The sequence shown here is derived from an EMBL/GenBank/DDBJ whole genome shotgun (WGS) entry which is preliminary data.</text>
</comment>
<dbReference type="Proteomes" id="UP001596353">
    <property type="component" value="Unassembled WGS sequence"/>
</dbReference>
<dbReference type="EMBL" id="JBHSWG010000001">
    <property type="protein sequence ID" value="MFC6760863.1"/>
    <property type="molecule type" value="Genomic_DNA"/>
</dbReference>
<feature type="region of interest" description="Disordered" evidence="1">
    <location>
        <begin position="7"/>
        <end position="52"/>
    </location>
</feature>
<gene>
    <name evidence="2" type="ORF">ACFQFQ_17410</name>
</gene>
<sequence length="107" mass="11495">MVQLLLISGRDQGEEAAQLRHLKPVQRDRGELGAEPRQGLRKPGDIGARRKGEGWFDGGVEAVFTRCRGEAARSSPAIFGWSAAQPDAMSHPSHAAPLSAKAPWGVK</sequence>
<evidence type="ECO:0000256" key="1">
    <source>
        <dbReference type="SAM" id="MobiDB-lite"/>
    </source>
</evidence>
<keyword evidence="3" id="KW-1185">Reference proteome</keyword>
<feature type="region of interest" description="Disordered" evidence="1">
    <location>
        <begin position="85"/>
        <end position="107"/>
    </location>
</feature>